<dbReference type="Gene3D" id="1.25.40.10">
    <property type="entry name" value="Tetratricopeptide repeat domain"/>
    <property type="match status" value="1"/>
</dbReference>
<dbReference type="PROSITE" id="PS51823">
    <property type="entry name" value="CLU"/>
    <property type="match status" value="1"/>
</dbReference>
<feature type="compositionally biased region" description="Basic and acidic residues" evidence="2">
    <location>
        <begin position="1015"/>
        <end position="1025"/>
    </location>
</feature>
<name>A0A9D5H7A1_9LILI</name>
<feature type="compositionally biased region" description="Polar residues" evidence="2">
    <location>
        <begin position="1090"/>
        <end position="1101"/>
    </location>
</feature>
<dbReference type="InterPro" id="IPR011990">
    <property type="entry name" value="TPR-like_helical_dom_sf"/>
</dbReference>
<reference evidence="4" key="1">
    <citation type="submission" date="2021-03" db="EMBL/GenBank/DDBJ databases">
        <authorList>
            <person name="Li Z."/>
            <person name="Yang C."/>
        </authorList>
    </citation>
    <scope>NUCLEOTIDE SEQUENCE</scope>
    <source>
        <strain evidence="4">Dzin_1.0</strain>
        <tissue evidence="4">Leaf</tissue>
    </source>
</reference>
<keyword evidence="5" id="KW-1185">Reference proteome</keyword>
<feature type="region of interest" description="Disordered" evidence="2">
    <location>
        <begin position="1055"/>
        <end position="1131"/>
    </location>
</feature>
<dbReference type="InterPro" id="IPR033646">
    <property type="entry name" value="CLU-central"/>
</dbReference>
<dbReference type="Pfam" id="PF12807">
    <property type="entry name" value="eIF3_p135"/>
    <property type="match status" value="1"/>
</dbReference>
<evidence type="ECO:0000256" key="2">
    <source>
        <dbReference type="SAM" id="MobiDB-lite"/>
    </source>
</evidence>
<keyword evidence="1" id="KW-0963">Cytoplasm</keyword>
<dbReference type="InterPro" id="IPR027523">
    <property type="entry name" value="CLU_prot"/>
</dbReference>
<feature type="region of interest" description="Disordered" evidence="2">
    <location>
        <begin position="497"/>
        <end position="524"/>
    </location>
</feature>
<feature type="region of interest" description="Disordered" evidence="2">
    <location>
        <begin position="1"/>
        <end position="31"/>
    </location>
</feature>
<dbReference type="OrthoDB" id="1414216at2759"/>
<sequence length="1144" mass="126257">MSAASSTSSPAPPPSPPRMDPRGPGPRLKTPMHMLGVHRIRPLRLRANPLAPREPPHPVASLEVQVDKRMSQCTLLRSLPSSMISSHLRICLHRSNVRVCNGKPVTIVASREGFYPAGKRSLLSHSLVGLLQQISRAFDGAYKALMKAFTEHNKVTFYTYFIVWESSLWLPANTWVVPPLAADSPSVFPPLPIEDENWGGNGGGQGKDGKHDKRQWAREFSILAAMPCKTAEERQIRDRKAFLVHSLFVDVAVFKAVGVIQSLICQKGSHELPHGPPGAILHREQVGELNITVTRDAADASAKLDVKNDGSQAPGMSHEELAQRNLLKGITADESATVHDTATLGVVVVRHCGYTAVVSVPVEAGLAGVPVTQQDIDIEDQPDGGSNALNVNSLRMLLHKSTSQSSGLSPHTHCTDDEDLQTARSLVQKVLADSLMKLEEAAPKQRKSIRWELGACWVQHLQNQDKGKTEPKKTEEAKVEPAVKGLGKQFGQLKEIKKKTDEKGVKTDPGGKENPSCNGSIASKTNLLKNSDSKELDKQNVDKELVLQKVLPEAAFLRLKRIRNRTSSLRFELFLHANCQYFAFPKLIDMAHKFYEDTALPKLVADFGSLELSPVDGRTLTDFMHTRGLQMRSLGSVVELADKLPHVQSLCIHEMIVRAFKHILQAVIATVDDIEEMAGSVVSCLNVGLELIPRDYDMDSPSPFMKSDIISLVPVYKHVACSSADGRTLLESSKTSLDKGKLEDAVNYGTKVLRGPYHRMTAGADSLLAVVLYHTETSTRYATIYQQKALDINERELGLDHPDTMKSYGDLAVFYYRLPTYGTGFELSHHPRYVNRALYLLHLTCGPSHPNTAATYINVAMMEEGLGNVHVALRYLHEALKCNQRLLGADHIQPVIMQIAIALSLMEAYTLSVQHEQNHSNVYFRQKLGSEDLRTQSNRKLHLNGTPKPDASIASKGHLSVSDLLDYINPDTELKAREMQRKLARAKIKGRMGQNQWETVEDDDQKDTPPVSDYLWKENSSDKENNNQIQPVEAKVEKPISTAVHFSTLNLEDDVAEGSTSDEGWQEAVPKSRSLSSRKSSVSRRPSLAKLNTNAINNNGDSARYRGKSSPSFTPSRTSPNEAVSATAPSPISKKLLKSSSFQS</sequence>
<feature type="compositionally biased region" description="Basic and acidic residues" evidence="2">
    <location>
        <begin position="497"/>
        <end position="511"/>
    </location>
</feature>
<feature type="region of interest" description="Disordered" evidence="2">
    <location>
        <begin position="986"/>
        <end position="1036"/>
    </location>
</feature>
<feature type="compositionally biased region" description="Low complexity" evidence="2">
    <location>
        <begin position="1069"/>
        <end position="1088"/>
    </location>
</feature>
<dbReference type="CDD" id="cd15466">
    <property type="entry name" value="CLU-central"/>
    <property type="match status" value="1"/>
</dbReference>
<evidence type="ECO:0000256" key="1">
    <source>
        <dbReference type="ARBA" id="ARBA00022490"/>
    </source>
</evidence>
<dbReference type="PANTHER" id="PTHR12601">
    <property type="entry name" value="EUKARYOTIC TRANSLATION INITIATION FACTOR 3 SUBUNIT EIF-3"/>
    <property type="match status" value="1"/>
</dbReference>
<proteinExistence type="predicted"/>
<feature type="compositionally biased region" description="Polar residues" evidence="2">
    <location>
        <begin position="1121"/>
        <end position="1130"/>
    </location>
</feature>
<feature type="compositionally biased region" description="Low complexity" evidence="2">
    <location>
        <begin position="1109"/>
        <end position="1120"/>
    </location>
</feature>
<dbReference type="Pfam" id="PF13374">
    <property type="entry name" value="TPR_10"/>
    <property type="match status" value="1"/>
</dbReference>
<feature type="domain" description="Clu" evidence="3">
    <location>
        <begin position="194"/>
        <end position="472"/>
    </location>
</feature>
<organism evidence="4 5">
    <name type="scientific">Dioscorea zingiberensis</name>
    <dbReference type="NCBI Taxonomy" id="325984"/>
    <lineage>
        <taxon>Eukaryota</taxon>
        <taxon>Viridiplantae</taxon>
        <taxon>Streptophyta</taxon>
        <taxon>Embryophyta</taxon>
        <taxon>Tracheophyta</taxon>
        <taxon>Spermatophyta</taxon>
        <taxon>Magnoliopsida</taxon>
        <taxon>Liliopsida</taxon>
        <taxon>Dioscoreales</taxon>
        <taxon>Dioscoreaceae</taxon>
        <taxon>Dioscorea</taxon>
    </lineage>
</organism>
<dbReference type="EMBL" id="JAGGNH010000008">
    <property type="protein sequence ID" value="KAJ0965777.1"/>
    <property type="molecule type" value="Genomic_DNA"/>
</dbReference>
<accession>A0A9D5H7A1</accession>
<evidence type="ECO:0000313" key="5">
    <source>
        <dbReference type="Proteomes" id="UP001085076"/>
    </source>
</evidence>
<gene>
    <name evidence="4" type="ORF">J5N97_026915</name>
</gene>
<feature type="compositionally biased region" description="Polar residues" evidence="2">
    <location>
        <begin position="515"/>
        <end position="524"/>
    </location>
</feature>
<dbReference type="Proteomes" id="UP001085076">
    <property type="component" value="Miscellaneous, Linkage group lg08"/>
</dbReference>
<dbReference type="PANTHER" id="PTHR12601:SF39">
    <property type="entry name" value="PROTEIN REDUCED CHLOROPLAST COVERAGE 2"/>
    <property type="match status" value="1"/>
</dbReference>
<dbReference type="AlphaFoldDB" id="A0A9D5H7A1"/>
<dbReference type="InterPro" id="IPR025697">
    <property type="entry name" value="CLU_dom"/>
</dbReference>
<evidence type="ECO:0000259" key="3">
    <source>
        <dbReference type="PROSITE" id="PS51823"/>
    </source>
</evidence>
<reference evidence="4" key="2">
    <citation type="journal article" date="2022" name="Hortic Res">
        <title>The genome of Dioscorea zingiberensis sheds light on the biosynthesis, origin and evolution of the medicinally important diosgenin saponins.</title>
        <authorList>
            <person name="Li Y."/>
            <person name="Tan C."/>
            <person name="Li Z."/>
            <person name="Guo J."/>
            <person name="Li S."/>
            <person name="Chen X."/>
            <person name="Wang C."/>
            <person name="Dai X."/>
            <person name="Yang H."/>
            <person name="Song W."/>
            <person name="Hou L."/>
            <person name="Xu J."/>
            <person name="Tong Z."/>
            <person name="Xu A."/>
            <person name="Yuan X."/>
            <person name="Wang W."/>
            <person name="Yang Q."/>
            <person name="Chen L."/>
            <person name="Sun Z."/>
            <person name="Wang K."/>
            <person name="Pan B."/>
            <person name="Chen J."/>
            <person name="Bao Y."/>
            <person name="Liu F."/>
            <person name="Qi X."/>
            <person name="Gang D.R."/>
            <person name="Wen J."/>
            <person name="Li J."/>
        </authorList>
    </citation>
    <scope>NUCLEOTIDE SEQUENCE</scope>
    <source>
        <strain evidence="4">Dzin_1.0</strain>
    </source>
</reference>
<dbReference type="GO" id="GO:0005737">
    <property type="term" value="C:cytoplasm"/>
    <property type="evidence" value="ECO:0007669"/>
    <property type="project" value="TreeGrafter"/>
</dbReference>
<comment type="caution">
    <text evidence="4">The sequence shown here is derived from an EMBL/GenBank/DDBJ whole genome shotgun (WGS) entry which is preliminary data.</text>
</comment>
<protein>
    <recommendedName>
        <fullName evidence="3">Clu domain-containing protein</fullName>
    </recommendedName>
</protein>
<evidence type="ECO:0000313" key="4">
    <source>
        <dbReference type="EMBL" id="KAJ0965777.1"/>
    </source>
</evidence>